<dbReference type="AlphaFoldDB" id="A0A1H0KS43"/>
<evidence type="ECO:0000313" key="2">
    <source>
        <dbReference type="EMBL" id="SDO58603.1"/>
    </source>
</evidence>
<feature type="transmembrane region" description="Helical" evidence="1">
    <location>
        <begin position="12"/>
        <end position="38"/>
    </location>
</feature>
<feature type="transmembrane region" description="Helical" evidence="1">
    <location>
        <begin position="216"/>
        <end position="249"/>
    </location>
</feature>
<dbReference type="EMBL" id="FNJN01000001">
    <property type="protein sequence ID" value="SDO58603.1"/>
    <property type="molecule type" value="Genomic_DNA"/>
</dbReference>
<sequence>MRALPSRLSLPAGRFAQIATIFVGILAILLSGAIFLPIASGADEAAHYVYAAAVVRGQAGLLEPTLPARLANVHQFATCIAFQPDVTAACQGPLRIISDADIVSQTNAGLYNPVFYLWTGLGSLLVPTEYGLYLARALAATVTAVFLAWGLSLLWRRSRTPFPLLAASLFLTPMTLYVGMVLNPSAWEIATLFAATVSGFAVANDSGTPRWKEEHSLLLASSCVLVVTRGLSPLFLAATAVALLVVAGVGRIRVLVTDRRAWIVAAGIGATTAFSIGWVLVHGTNYVGVDKPASFREGLAGIAVFYSNYHEQVTQMYGNLGWLDLRSPNILSTSWILLVGGVIIFAFGLASRRSRWAIILAFASATLIPGVLSGMQWSGYGWQGRYTMPLVAALVVLAALAIDSGPDRRPFDDSAKRIVNMMRWLLPAFLFVGVTITVIRTGHRYLAGDTAAFTAAWQWSPPLAVPLLGAVFFAGLLLVVRTVVGPTPESALSKKTPVAPAVVRG</sequence>
<feature type="transmembrane region" description="Helical" evidence="1">
    <location>
        <begin position="386"/>
        <end position="403"/>
    </location>
</feature>
<feature type="transmembrane region" description="Helical" evidence="1">
    <location>
        <begin position="357"/>
        <end position="380"/>
    </location>
</feature>
<protein>
    <submittedName>
        <fullName evidence="2">Predicted membrane protein</fullName>
    </submittedName>
</protein>
<feature type="transmembrane region" description="Helical" evidence="1">
    <location>
        <begin position="424"/>
        <end position="443"/>
    </location>
</feature>
<feature type="transmembrane region" description="Helical" evidence="1">
    <location>
        <begin position="330"/>
        <end position="350"/>
    </location>
</feature>
<evidence type="ECO:0000313" key="3">
    <source>
        <dbReference type="Proteomes" id="UP000186456"/>
    </source>
</evidence>
<dbReference type="InterPro" id="IPR018674">
    <property type="entry name" value="DUF2142_membrane"/>
</dbReference>
<name>A0A1H0KS43_MICTS</name>
<proteinExistence type="predicted"/>
<feature type="transmembrane region" description="Helical" evidence="1">
    <location>
        <begin position="162"/>
        <end position="180"/>
    </location>
</feature>
<accession>A0A1H0KS43</accession>
<keyword evidence="1" id="KW-0812">Transmembrane</keyword>
<feature type="transmembrane region" description="Helical" evidence="1">
    <location>
        <begin position="133"/>
        <end position="155"/>
    </location>
</feature>
<dbReference type="Proteomes" id="UP000186456">
    <property type="component" value="Unassembled WGS sequence"/>
</dbReference>
<keyword evidence="1" id="KW-0472">Membrane</keyword>
<dbReference type="RefSeq" id="WP_074694090.1">
    <property type="nucleotide sequence ID" value="NZ_FNJN01000001.1"/>
</dbReference>
<evidence type="ECO:0000256" key="1">
    <source>
        <dbReference type="SAM" id="Phobius"/>
    </source>
</evidence>
<gene>
    <name evidence="2" type="ORF">SAMN04487788_0148</name>
</gene>
<reference evidence="2 3" key="1">
    <citation type="submission" date="2016-10" db="EMBL/GenBank/DDBJ databases">
        <authorList>
            <person name="de Groot N.N."/>
        </authorList>
    </citation>
    <scope>NUCLEOTIDE SEQUENCE [LARGE SCALE GENOMIC DNA]</scope>
    <source>
        <strain evidence="2 3">StLB037</strain>
    </source>
</reference>
<feature type="transmembrane region" description="Helical" evidence="1">
    <location>
        <begin position="261"/>
        <end position="281"/>
    </location>
</feature>
<organism evidence="2 3">
    <name type="scientific">Microbacterium testaceum (strain StLB037)</name>
    <dbReference type="NCBI Taxonomy" id="979556"/>
    <lineage>
        <taxon>Bacteria</taxon>
        <taxon>Bacillati</taxon>
        <taxon>Actinomycetota</taxon>
        <taxon>Actinomycetes</taxon>
        <taxon>Micrococcales</taxon>
        <taxon>Microbacteriaceae</taxon>
        <taxon>Microbacterium</taxon>
    </lineage>
</organism>
<keyword evidence="1" id="KW-1133">Transmembrane helix</keyword>
<dbReference type="Pfam" id="PF09913">
    <property type="entry name" value="DUF2142"/>
    <property type="match status" value="1"/>
</dbReference>
<feature type="transmembrane region" description="Helical" evidence="1">
    <location>
        <begin position="463"/>
        <end position="484"/>
    </location>
</feature>